<dbReference type="SUPFAM" id="SSF53448">
    <property type="entry name" value="Nucleotide-diphospho-sugar transferases"/>
    <property type="match status" value="1"/>
</dbReference>
<dbReference type="Gene3D" id="3.90.550.10">
    <property type="entry name" value="Spore Coat Polysaccharide Biosynthesis Protein SpsA, Chain A"/>
    <property type="match status" value="1"/>
</dbReference>
<dbReference type="InterPro" id="IPR001173">
    <property type="entry name" value="Glyco_trans_2-like"/>
</dbReference>
<sequence>MEQRIMKKVGIVIPIYNSGKYLRECLDSVINQTYKNFEVVLVNDGSTDEISFNIAKEYVLKDERFILFDKKNGGQSSSRNVGIEYFEGKYKLKNKSNFIDEKVLVEFDIEGENQYGISNVYKRFNNNRKVGDFSHSNIDYIIFLDSDDYWELDCLEECVAKMDGVEIVWFDYGFKHEIDEKHYAHKIAVRDSFLKIYGYKFSKKITKLEWLDRVDNSNSTFACVCGGLIDFSFLKKIELKFLDNVIHEDHHFGILLFLQANNIYVLLKELYNYRITTGTTCHYDEKIKSIPAYINGYYEIFGDMDLAKKYHMISSIFINALEIIKFIKAQEDLDFARKIERSFLDFLYFYHFALLEFDKDPLGLVEKLKNLKIIFKEHELQYPELDFFVKHGTGAQKIKTSLEYNTGSKVLKLFKSKKIFKAFLFIFESSKNKQSENLSKLPYESYPDYEQILKIQQHLSYKIGRKIIPKRNVKYRSYIWLLMQLLGVFIKWSLRKKLKVKQHTSLRKMKEINREQYPIFRECDLIDVAYKKDILKNSFIDQKKGDKYWRCCIGYNVLLEGIKIKFDKEINKDDIKIYLYSYGKKMLIESDLFFDDEEFGYYINTSQSVIIQQVDIFVKNDVELLKFKIFTRKTLGYVVSAKPDAFGMRLAGIMVGMYLAKQINFKFAFVWENKIDVDFLNVRQSVKNDDIHYLGNAMEKADYIFDSDFLNNYLIDSKCTTPSWGHNLGFKKRTLKELKYGKSDEVWGWYSTDILPSKWIEGCDEEECLKDLSRIYHSIKFSSRFNKILNDLDLIFKRIDKEFIAIHIRGGEVIFSDSRKVPGWHVTQERYFPYEIALELALRELNKGNLVIIFGQDLKSNAILTDFMANKTNASMIKCVDDFIECDYTDMERSFFDMNFISRAKIIYSAKESVFSKVAMMISGKNNLISYHDVFSLQEQYDIIQKNLFCLGLHQLHTAMAYYRLYALSKMMGKSKEEIFNFLTKALECDQENDAYRIYIIDFYLQYKRYEDANQMLKIIFETRKEQFLKNFFENSCQSFNDEYKRYLSYRQNGYKYIDSMKEKVKKWIKTK</sequence>
<feature type="domain" description="Glycosyltransferase 2-like" evidence="3">
    <location>
        <begin position="133"/>
        <end position="203"/>
    </location>
</feature>
<keyword evidence="1" id="KW-0328">Glycosyltransferase</keyword>
<feature type="domain" description="Glycosyltransferase 2-like" evidence="3">
    <location>
        <begin position="11"/>
        <end position="90"/>
    </location>
</feature>
<name>A0A5M1DUK9_CAMUP</name>
<protein>
    <submittedName>
        <fullName evidence="4">Glycosyltransferase family 2 protein</fullName>
    </submittedName>
</protein>
<dbReference type="PANTHER" id="PTHR22916:SF51">
    <property type="entry name" value="GLYCOSYLTRANSFERASE EPSH-RELATED"/>
    <property type="match status" value="1"/>
</dbReference>
<reference evidence="4" key="1">
    <citation type="submission" date="2019-08" db="EMBL/GenBank/DDBJ databases">
        <authorList>
            <consortium name="GenomeTrakr network: Whole genome sequencing for foodborne pathogen traceback"/>
        </authorList>
    </citation>
    <scope>NUCLEOTIDE SEQUENCE</scope>
    <source>
        <strain evidence="4">TTU_623</strain>
    </source>
</reference>
<comment type="caution">
    <text evidence="4">The sequence shown here is derived from an EMBL/GenBank/DDBJ whole genome shotgun (WGS) entry which is preliminary data.</text>
</comment>
<evidence type="ECO:0000256" key="2">
    <source>
        <dbReference type="ARBA" id="ARBA00022679"/>
    </source>
</evidence>
<organism evidence="4">
    <name type="scientific">Campylobacter upsaliensis</name>
    <dbReference type="NCBI Taxonomy" id="28080"/>
    <lineage>
        <taxon>Bacteria</taxon>
        <taxon>Pseudomonadati</taxon>
        <taxon>Campylobacterota</taxon>
        <taxon>Epsilonproteobacteria</taxon>
        <taxon>Campylobacterales</taxon>
        <taxon>Campylobacteraceae</taxon>
        <taxon>Campylobacter</taxon>
    </lineage>
</organism>
<accession>A0A5M1DUK9</accession>
<dbReference type="EMBL" id="AAJCUB010000013">
    <property type="protein sequence ID" value="ECK6930111.1"/>
    <property type="molecule type" value="Genomic_DNA"/>
</dbReference>
<dbReference type="PANTHER" id="PTHR22916">
    <property type="entry name" value="GLYCOSYLTRANSFERASE"/>
    <property type="match status" value="1"/>
</dbReference>
<gene>
    <name evidence="4" type="ORF">FSE91_04715</name>
</gene>
<dbReference type="AlphaFoldDB" id="A0A5M1DUK9"/>
<proteinExistence type="predicted"/>
<dbReference type="CDD" id="cd00761">
    <property type="entry name" value="Glyco_tranf_GTA_type"/>
    <property type="match status" value="1"/>
</dbReference>
<keyword evidence="2 4" id="KW-0808">Transferase</keyword>
<evidence type="ECO:0000313" key="4">
    <source>
        <dbReference type="EMBL" id="ECK6930111.1"/>
    </source>
</evidence>
<evidence type="ECO:0000259" key="3">
    <source>
        <dbReference type="Pfam" id="PF00535"/>
    </source>
</evidence>
<evidence type="ECO:0000256" key="1">
    <source>
        <dbReference type="ARBA" id="ARBA00022676"/>
    </source>
</evidence>
<dbReference type="GO" id="GO:0016758">
    <property type="term" value="F:hexosyltransferase activity"/>
    <property type="evidence" value="ECO:0007669"/>
    <property type="project" value="UniProtKB-ARBA"/>
</dbReference>
<dbReference type="InterPro" id="IPR029044">
    <property type="entry name" value="Nucleotide-diphossugar_trans"/>
</dbReference>
<dbReference type="Pfam" id="PF00535">
    <property type="entry name" value="Glycos_transf_2"/>
    <property type="match status" value="2"/>
</dbReference>